<accession>A0A9P0ZRB4</accession>
<reference evidence="2" key="1">
    <citation type="submission" date="2022-07" db="EMBL/GenBank/DDBJ databases">
        <authorList>
            <person name="Macas J."/>
            <person name="Novak P."/>
            <person name="Neumann P."/>
        </authorList>
    </citation>
    <scope>NUCLEOTIDE SEQUENCE</scope>
</reference>
<dbReference type="InterPro" id="IPR029055">
    <property type="entry name" value="Ntn_hydrolases_N"/>
</dbReference>
<feature type="domain" description="DUF3700" evidence="1">
    <location>
        <begin position="2"/>
        <end position="232"/>
    </location>
</feature>
<dbReference type="Pfam" id="PF12481">
    <property type="entry name" value="DUF3700"/>
    <property type="match status" value="1"/>
</dbReference>
<sequence length="255" mass="28069">MLAVFEQSIAKPPPELSRRPRTGLSGCKSREEIAASFRSRRPADTTLYNLANANFLGLARGGDENPLFPRSIVVMEDIFCIFCGVLDNTCDLRKYYGLSRQATEGSIMVEAYKVLRDRAPYPPDQVIKGLDGKFAFILFDYKTSTLFLARDREGSVPLHWGVGADESLVCSDDAEFINAVCGGHCYTPFPPGCIFMSGSGGLQSFDHPMHKVRGMVRQEGAGGEVNAVIFQVDFYTRLPSIPRTGSASNWADNYA</sequence>
<gene>
    <name evidence="2" type="ORF">CEURO_LOCUS19496</name>
</gene>
<name>A0A9P0ZRB4_CUSEU</name>
<dbReference type="Gene3D" id="3.60.20.10">
    <property type="entry name" value="Glutamine Phosphoribosylpyrophosphate, subunit 1, domain 1"/>
    <property type="match status" value="1"/>
</dbReference>
<proteinExistence type="predicted"/>
<dbReference type="EMBL" id="CAMAPE010000058">
    <property type="protein sequence ID" value="CAH9112070.1"/>
    <property type="molecule type" value="Genomic_DNA"/>
</dbReference>
<keyword evidence="3" id="KW-1185">Reference proteome</keyword>
<dbReference type="Proteomes" id="UP001152484">
    <property type="component" value="Unassembled WGS sequence"/>
</dbReference>
<evidence type="ECO:0000259" key="1">
    <source>
        <dbReference type="SMART" id="SM01172"/>
    </source>
</evidence>
<evidence type="ECO:0000313" key="2">
    <source>
        <dbReference type="EMBL" id="CAH9112070.1"/>
    </source>
</evidence>
<evidence type="ECO:0000313" key="3">
    <source>
        <dbReference type="Proteomes" id="UP001152484"/>
    </source>
</evidence>
<organism evidence="2 3">
    <name type="scientific">Cuscuta europaea</name>
    <name type="common">European dodder</name>
    <dbReference type="NCBI Taxonomy" id="41803"/>
    <lineage>
        <taxon>Eukaryota</taxon>
        <taxon>Viridiplantae</taxon>
        <taxon>Streptophyta</taxon>
        <taxon>Embryophyta</taxon>
        <taxon>Tracheophyta</taxon>
        <taxon>Spermatophyta</taxon>
        <taxon>Magnoliopsida</taxon>
        <taxon>eudicotyledons</taxon>
        <taxon>Gunneridae</taxon>
        <taxon>Pentapetalae</taxon>
        <taxon>asterids</taxon>
        <taxon>lamiids</taxon>
        <taxon>Solanales</taxon>
        <taxon>Convolvulaceae</taxon>
        <taxon>Cuscuteae</taxon>
        <taxon>Cuscuta</taxon>
        <taxon>Cuscuta subgen. Cuscuta</taxon>
    </lineage>
</organism>
<dbReference type="InterPro" id="IPR044828">
    <property type="entry name" value="TSJT1-like"/>
</dbReference>
<dbReference type="InterPro" id="IPR024286">
    <property type="entry name" value="DUF3700"/>
</dbReference>
<dbReference type="PANTHER" id="PTHR45952">
    <property type="entry name" value="ALUMINUM INDUCED PROTEIN WITH YGL AND LRDR MOTIFS"/>
    <property type="match status" value="1"/>
</dbReference>
<dbReference type="SMART" id="SM01172">
    <property type="entry name" value="DUF3700"/>
    <property type="match status" value="1"/>
</dbReference>
<comment type="caution">
    <text evidence="2">The sequence shown here is derived from an EMBL/GenBank/DDBJ whole genome shotgun (WGS) entry which is preliminary data.</text>
</comment>
<dbReference type="PANTHER" id="PTHR45952:SF8">
    <property type="entry name" value="STEM-SPECIFIC PROTEIN TSJT1"/>
    <property type="match status" value="1"/>
</dbReference>
<dbReference type="SUPFAM" id="SSF56235">
    <property type="entry name" value="N-terminal nucleophile aminohydrolases (Ntn hydrolases)"/>
    <property type="match status" value="1"/>
</dbReference>
<dbReference type="OrthoDB" id="2019121at2759"/>
<protein>
    <recommendedName>
        <fullName evidence="1">DUF3700 domain-containing protein</fullName>
    </recommendedName>
</protein>
<dbReference type="AlphaFoldDB" id="A0A9P0ZRB4"/>